<feature type="region of interest" description="Disordered" evidence="1">
    <location>
        <begin position="221"/>
        <end position="246"/>
    </location>
</feature>
<feature type="compositionally biased region" description="Basic residues" evidence="1">
    <location>
        <begin position="221"/>
        <end position="230"/>
    </location>
</feature>
<evidence type="ECO:0000256" key="1">
    <source>
        <dbReference type="SAM" id="MobiDB-lite"/>
    </source>
</evidence>
<protein>
    <submittedName>
        <fullName evidence="2">DUF4210 domain-containing protein</fullName>
    </submittedName>
</protein>
<dbReference type="AlphaFoldDB" id="A0A5K3EIZ9"/>
<organism evidence="2">
    <name type="scientific">Mesocestoides corti</name>
    <name type="common">Flatworm</name>
    <dbReference type="NCBI Taxonomy" id="53468"/>
    <lineage>
        <taxon>Eukaryota</taxon>
        <taxon>Metazoa</taxon>
        <taxon>Spiralia</taxon>
        <taxon>Lophotrochozoa</taxon>
        <taxon>Platyhelminthes</taxon>
        <taxon>Cestoda</taxon>
        <taxon>Eucestoda</taxon>
        <taxon>Cyclophyllidea</taxon>
        <taxon>Mesocestoididae</taxon>
        <taxon>Mesocestoides</taxon>
    </lineage>
</organism>
<name>A0A5K3EIZ9_MESCO</name>
<sequence>TNVHFRLAIEAFNLADSELTDDCCSNGGRVSGTPIRYPPPPPPLSVDPIIFQFGRKRSSDTTADNEHLFSEKKLCFDTSLDSPSSLLHRVLSGNKDSMMTTRASRLRSLPDMFKTVPRVSACRQTAVRRRVPLNGSFHNEHRSRPVEDFSMSSLTYQWLVTAFWGQMLSTQIWAPPKDEPLDLSCKPSKSPFAATNIFSSMRQLAEPFDFSTSGFDPATRRHNSSYHCSRHTAEPLTRHSNNETPDLPPKLEVLANSAKLFNNMKLIHPGPLNQY</sequence>
<reference evidence="2" key="1">
    <citation type="submission" date="2019-11" db="UniProtKB">
        <authorList>
            <consortium name="WormBaseParasite"/>
        </authorList>
    </citation>
    <scope>IDENTIFICATION</scope>
</reference>
<accession>A0A5K3EIZ9</accession>
<feature type="compositionally biased region" description="Basic and acidic residues" evidence="1">
    <location>
        <begin position="231"/>
        <end position="241"/>
    </location>
</feature>
<dbReference type="WBParaSite" id="MCU_000509-RA">
    <property type="protein sequence ID" value="MCU_000509-RA"/>
    <property type="gene ID" value="MCU_000509"/>
</dbReference>
<proteinExistence type="predicted"/>
<evidence type="ECO:0000313" key="2">
    <source>
        <dbReference type="WBParaSite" id="MCU_000509-RA"/>
    </source>
</evidence>